<dbReference type="InterPro" id="IPR050072">
    <property type="entry name" value="Peptidase_M20A"/>
</dbReference>
<dbReference type="InterPro" id="IPR002933">
    <property type="entry name" value="Peptidase_M20"/>
</dbReference>
<evidence type="ECO:0000256" key="3">
    <source>
        <dbReference type="ARBA" id="ARBA00022490"/>
    </source>
</evidence>
<dbReference type="InterPro" id="IPR001261">
    <property type="entry name" value="ArgE/DapE_CS"/>
</dbReference>
<dbReference type="InterPro" id="IPR010169">
    <property type="entry name" value="AcOrn-deacetyl"/>
</dbReference>
<dbReference type="Gene3D" id="3.40.630.10">
    <property type="entry name" value="Zn peptidases"/>
    <property type="match status" value="1"/>
</dbReference>
<name>A0A149TIJ6_9PROT</name>
<dbReference type="Pfam" id="PF01546">
    <property type="entry name" value="Peptidase_M20"/>
    <property type="match status" value="1"/>
</dbReference>
<reference evidence="11 12" key="1">
    <citation type="submission" date="2015-06" db="EMBL/GenBank/DDBJ databases">
        <title>Improved classification and identification of acetic acid bacteria using matrix-assisted laser desorption/ionization time-of-flight mass spectrometry; Gluconobacter nephelii and Gluconobacter uchimurae are later heterotypic synonyms of Gluconobacter japonicus and Gluconobacter oxydans, respectively.</title>
        <authorList>
            <person name="Li L."/>
            <person name="Cleenwerck I."/>
            <person name="De Vuyst L."/>
            <person name="Vandamme P."/>
        </authorList>
    </citation>
    <scope>NUCLEOTIDE SEQUENCE [LARGE SCALE GENOMIC DNA]</scope>
    <source>
        <strain evidence="11 12">LMG 1768</strain>
    </source>
</reference>
<dbReference type="PATRIC" id="fig|318683.6.peg.642"/>
<organism evidence="11 12">
    <name type="scientific">Gluconobacter albidus</name>
    <dbReference type="NCBI Taxonomy" id="318683"/>
    <lineage>
        <taxon>Bacteria</taxon>
        <taxon>Pseudomonadati</taxon>
        <taxon>Pseudomonadota</taxon>
        <taxon>Alphaproteobacteria</taxon>
        <taxon>Acetobacterales</taxon>
        <taxon>Acetobacteraceae</taxon>
        <taxon>Gluconobacter</taxon>
    </lineage>
</organism>
<evidence type="ECO:0000256" key="4">
    <source>
        <dbReference type="ARBA" id="ARBA00022571"/>
    </source>
</evidence>
<evidence type="ECO:0000313" key="11">
    <source>
        <dbReference type="EMBL" id="KXV47854.1"/>
    </source>
</evidence>
<dbReference type="SUPFAM" id="SSF55031">
    <property type="entry name" value="Bacterial exopeptidase dimerisation domain"/>
    <property type="match status" value="1"/>
</dbReference>
<dbReference type="AlphaFoldDB" id="A0A149TIJ6"/>
<keyword evidence="5" id="KW-0028">Amino-acid biosynthesis</keyword>
<dbReference type="InterPro" id="IPR036264">
    <property type="entry name" value="Bact_exopeptidase_dim_dom"/>
</dbReference>
<evidence type="ECO:0000256" key="9">
    <source>
        <dbReference type="ARBA" id="ARBA00023285"/>
    </source>
</evidence>
<comment type="caution">
    <text evidence="11">The sequence shown here is derived from an EMBL/GenBank/DDBJ whole genome shotgun (WGS) entry which is preliminary data.</text>
</comment>
<feature type="domain" description="Peptidase M20 dimerisation" evidence="10">
    <location>
        <begin position="184"/>
        <end position="293"/>
    </location>
</feature>
<evidence type="ECO:0000256" key="1">
    <source>
        <dbReference type="ARBA" id="ARBA00001947"/>
    </source>
</evidence>
<dbReference type="SUPFAM" id="SSF53187">
    <property type="entry name" value="Zn-dependent exopeptidases"/>
    <property type="match status" value="1"/>
</dbReference>
<comment type="similarity">
    <text evidence="2">Belongs to the peptidase M20A family. ArgE subfamily.</text>
</comment>
<comment type="cofactor">
    <cofactor evidence="1">
        <name>Zn(2+)</name>
        <dbReference type="ChEBI" id="CHEBI:29105"/>
    </cofactor>
</comment>
<keyword evidence="7" id="KW-0378">Hydrolase</keyword>
<dbReference type="RefSeq" id="WP_062108262.1">
    <property type="nucleotide sequence ID" value="NZ_LHZR01000107.1"/>
</dbReference>
<keyword evidence="6" id="KW-0479">Metal-binding</keyword>
<evidence type="ECO:0000256" key="5">
    <source>
        <dbReference type="ARBA" id="ARBA00022605"/>
    </source>
</evidence>
<dbReference type="Proteomes" id="UP000075636">
    <property type="component" value="Unassembled WGS sequence"/>
</dbReference>
<protein>
    <submittedName>
        <fullName evidence="11">Acetylornithine deacetylase</fullName>
    </submittedName>
</protein>
<dbReference type="OrthoDB" id="9809784at2"/>
<keyword evidence="8" id="KW-0862">Zinc</keyword>
<dbReference type="InterPro" id="IPR011650">
    <property type="entry name" value="Peptidase_M20_dimer"/>
</dbReference>
<evidence type="ECO:0000256" key="2">
    <source>
        <dbReference type="ARBA" id="ARBA00005691"/>
    </source>
</evidence>
<dbReference type="PANTHER" id="PTHR43808">
    <property type="entry name" value="ACETYLORNITHINE DEACETYLASE"/>
    <property type="match status" value="1"/>
</dbReference>
<proteinExistence type="inferred from homology"/>
<evidence type="ECO:0000313" key="12">
    <source>
        <dbReference type="Proteomes" id="UP000075636"/>
    </source>
</evidence>
<dbReference type="EMBL" id="LHZR01000107">
    <property type="protein sequence ID" value="KXV47854.1"/>
    <property type="molecule type" value="Genomic_DNA"/>
</dbReference>
<dbReference type="CDD" id="cd03894">
    <property type="entry name" value="M20_ArgE"/>
    <property type="match status" value="1"/>
</dbReference>
<dbReference type="NCBIfam" id="TIGR01892">
    <property type="entry name" value="AcOrn-deacetyl"/>
    <property type="match status" value="1"/>
</dbReference>
<gene>
    <name evidence="11" type="ORF">AD945_09215</name>
</gene>
<keyword evidence="4" id="KW-0055">Arginine biosynthesis</keyword>
<dbReference type="GO" id="GO:0046872">
    <property type="term" value="F:metal ion binding"/>
    <property type="evidence" value="ECO:0007669"/>
    <property type="project" value="UniProtKB-KW"/>
</dbReference>
<keyword evidence="3" id="KW-0963">Cytoplasm</keyword>
<sequence>MSVSEIESILSSLVGFPSVCGLPNGDIIDWIEAHLLASGARVRCIPGDTSNGVPGRYSLFATIGPKTAGGIVLSAHADVVPVTGQSWSSDPFILTRREDRLYGRGSSDMKGFLACMLNLARKAGAEGAPPLKRPLYLAISHDEELGCLGVRSLIAGIREDGEFDDQGALGCIVGEPTGMQVALAHKGKIAFEIICHGQAAHSANPFLGKSAITLAGDMVAALSRLQDHIRQTERHDTRFGVPFSTVQAGLISGGAALNIVPDLCTITAELRLLPGYEGAPYLAWLEDAARQATEKLGGGEIELRITNAYPGLNATASSDICSLALHEAGQNQVGVIDFGTEAGLLGEQLGLDCIVCGPGSIARAHKADEYITLPELADAERFLDGVLDHLRR</sequence>
<dbReference type="Pfam" id="PF07687">
    <property type="entry name" value="M20_dimer"/>
    <property type="match status" value="1"/>
</dbReference>
<accession>A0A149TIJ6</accession>
<dbReference type="PROSITE" id="PS00759">
    <property type="entry name" value="ARGE_DAPE_CPG2_2"/>
    <property type="match status" value="1"/>
</dbReference>
<evidence type="ECO:0000256" key="7">
    <source>
        <dbReference type="ARBA" id="ARBA00022801"/>
    </source>
</evidence>
<dbReference type="Gene3D" id="3.30.70.360">
    <property type="match status" value="1"/>
</dbReference>
<keyword evidence="9" id="KW-0170">Cobalt</keyword>
<dbReference type="GO" id="GO:0006526">
    <property type="term" value="P:L-arginine biosynthetic process"/>
    <property type="evidence" value="ECO:0007669"/>
    <property type="project" value="UniProtKB-KW"/>
</dbReference>
<evidence type="ECO:0000256" key="8">
    <source>
        <dbReference type="ARBA" id="ARBA00022833"/>
    </source>
</evidence>
<evidence type="ECO:0000259" key="10">
    <source>
        <dbReference type="Pfam" id="PF07687"/>
    </source>
</evidence>
<dbReference type="STRING" id="318683.A0U94_00360"/>
<dbReference type="GO" id="GO:0008777">
    <property type="term" value="F:acetylornithine deacetylase activity"/>
    <property type="evidence" value="ECO:0007669"/>
    <property type="project" value="TreeGrafter"/>
</dbReference>
<evidence type="ECO:0000256" key="6">
    <source>
        <dbReference type="ARBA" id="ARBA00022723"/>
    </source>
</evidence>
<dbReference type="PANTHER" id="PTHR43808:SF31">
    <property type="entry name" value="N-ACETYL-L-CITRULLINE DEACETYLASE"/>
    <property type="match status" value="1"/>
</dbReference>